<dbReference type="EMBL" id="FR824119">
    <property type="protein sequence ID" value="CCA19613.1"/>
    <property type="molecule type" value="Genomic_DNA"/>
</dbReference>
<evidence type="ECO:0000313" key="2">
    <source>
        <dbReference type="EMBL" id="CCA19613.1"/>
    </source>
</evidence>
<accession>F0WEI1</accession>
<dbReference type="Pfam" id="PF03184">
    <property type="entry name" value="DDE_1"/>
    <property type="match status" value="1"/>
</dbReference>
<dbReference type="InterPro" id="IPR004875">
    <property type="entry name" value="DDE_SF_endonuclease_dom"/>
</dbReference>
<dbReference type="AlphaFoldDB" id="F0WEI1"/>
<gene>
    <name evidence="2" type="primary">AlNc14C74G5034</name>
    <name evidence="2" type="ORF">ALNC14_057560</name>
</gene>
<dbReference type="GO" id="GO:0003676">
    <property type="term" value="F:nucleic acid binding"/>
    <property type="evidence" value="ECO:0007669"/>
    <property type="project" value="InterPro"/>
</dbReference>
<evidence type="ECO:0000259" key="1">
    <source>
        <dbReference type="Pfam" id="PF03184"/>
    </source>
</evidence>
<reference evidence="2" key="1">
    <citation type="journal article" date="2011" name="PLoS Biol.">
        <title>Gene gain and loss during evolution of obligate parasitism in the white rust pathogen of Arabidopsis thaliana.</title>
        <authorList>
            <person name="Kemen E."/>
            <person name="Gardiner A."/>
            <person name="Schultz-Larsen T."/>
            <person name="Kemen A.C."/>
            <person name="Balmuth A.L."/>
            <person name="Robert-Seilaniantz A."/>
            <person name="Bailey K."/>
            <person name="Holub E."/>
            <person name="Studholme D.J."/>
            <person name="Maclean D."/>
            <person name="Jones J.D."/>
        </authorList>
    </citation>
    <scope>NUCLEOTIDE SEQUENCE</scope>
</reference>
<feature type="domain" description="DDE-1" evidence="1">
    <location>
        <begin position="3"/>
        <end position="62"/>
    </location>
</feature>
<sequence>MVHALYQEWMDELNERMKKEGRHDLLLLDNASAHCAETLLSNVEIEMLPLNTTSVPHPMDVDEMHFLQDMHWCRDALEYGTYSTITNGWKHTAIIQEDL</sequence>
<protein>
    <submittedName>
        <fullName evidence="2">AlNc14C74G5034 protein</fullName>
    </submittedName>
</protein>
<dbReference type="HOGENOM" id="CLU_2325066_0_0_1"/>
<organism evidence="2">
    <name type="scientific">Albugo laibachii Nc14</name>
    <dbReference type="NCBI Taxonomy" id="890382"/>
    <lineage>
        <taxon>Eukaryota</taxon>
        <taxon>Sar</taxon>
        <taxon>Stramenopiles</taxon>
        <taxon>Oomycota</taxon>
        <taxon>Peronosporomycetes</taxon>
        <taxon>Albuginales</taxon>
        <taxon>Albuginaceae</taxon>
        <taxon>Albugo</taxon>
    </lineage>
</organism>
<name>F0WEI1_9STRA</name>
<reference evidence="2" key="2">
    <citation type="submission" date="2011-02" db="EMBL/GenBank/DDBJ databases">
        <authorList>
            <person name="MacLean D."/>
        </authorList>
    </citation>
    <scope>NUCLEOTIDE SEQUENCE</scope>
</reference>
<proteinExistence type="predicted"/>